<dbReference type="EMBL" id="JAZDDP010000003">
    <property type="protein sequence ID" value="MEL3919518.1"/>
    <property type="molecule type" value="Genomic_DNA"/>
</dbReference>
<organism evidence="2 3">
    <name type="scientific">Aeromonas enteropelogenes</name>
    <name type="common">Aeromonas trota</name>
    <dbReference type="NCBI Taxonomy" id="29489"/>
    <lineage>
        <taxon>Bacteria</taxon>
        <taxon>Pseudomonadati</taxon>
        <taxon>Pseudomonadota</taxon>
        <taxon>Gammaproteobacteria</taxon>
        <taxon>Aeromonadales</taxon>
        <taxon>Aeromonadaceae</taxon>
        <taxon>Aeromonas</taxon>
    </lineage>
</organism>
<keyword evidence="3" id="KW-1185">Reference proteome</keyword>
<keyword evidence="1" id="KW-0812">Transmembrane</keyword>
<dbReference type="RefSeq" id="WP_342017367.1">
    <property type="nucleotide sequence ID" value="NZ_JAVTII010000003.1"/>
</dbReference>
<comment type="caution">
    <text evidence="2">The sequence shown here is derived from an EMBL/GenBank/DDBJ whole genome shotgun (WGS) entry which is preliminary data.</text>
</comment>
<feature type="transmembrane region" description="Helical" evidence="1">
    <location>
        <begin position="60"/>
        <end position="79"/>
    </location>
</feature>
<dbReference type="Proteomes" id="UP001491613">
    <property type="component" value="Unassembled WGS sequence"/>
</dbReference>
<dbReference type="PANTHER" id="PTHR34351:SF1">
    <property type="entry name" value="SLR1927 PROTEIN"/>
    <property type="match status" value="1"/>
</dbReference>
<keyword evidence="1" id="KW-1133">Transmembrane helix</keyword>
<name>A0ABU9JAA3_AEREN</name>
<proteinExistence type="predicted"/>
<accession>A0ABU9JAA3</accession>
<evidence type="ECO:0000313" key="3">
    <source>
        <dbReference type="Proteomes" id="UP001491613"/>
    </source>
</evidence>
<sequence length="331" mass="36686">MGWRHRRDAWQRRWLARRIPPARQVTLGPRSLFILPTRLGLGYLLVMIAIYLLGTNYQNNLVLLIAYCLASLFMAAMWLTHRNLLGLSLLGGPMVLGEAGQPLPIRVTVRALRPARALQLTLNEGSLWLAQADPAPASLILPVKGGRRGRVALNRLRVESRYPLGLFRCWSLLDLQLEAWLAPAPLYGSLLTGASQTEQEGQGQTVPATLGDFDTLREHRPGEPPSRIAWKQLAQGRGLLVKQFEEPLQDDTHLSLSRVSGQDLEARLSVLAWWCSDFAKRGVPFTFTLTLAGQPLGPESGPAFLQRCRLALARVGDKGDTTAERVKDAAR</sequence>
<keyword evidence="1" id="KW-0472">Membrane</keyword>
<evidence type="ECO:0000256" key="1">
    <source>
        <dbReference type="SAM" id="Phobius"/>
    </source>
</evidence>
<evidence type="ECO:0000313" key="2">
    <source>
        <dbReference type="EMBL" id="MEL3919518.1"/>
    </source>
</evidence>
<feature type="transmembrane region" description="Helical" evidence="1">
    <location>
        <begin position="32"/>
        <end position="54"/>
    </location>
</feature>
<reference evidence="2 3" key="1">
    <citation type="submission" date="2024-01" db="EMBL/GenBank/DDBJ databases">
        <title>Horizontal gene transfer in Aeromonas trota.</title>
        <authorList>
            <person name="Otero Olarra J.E."/>
            <person name="Perez Valdespino A."/>
        </authorList>
    </citation>
    <scope>NUCLEOTIDE SEQUENCE [LARGE SCALE GENOMIC DNA]</scope>
    <source>
        <strain evidence="2 3">9.1</strain>
    </source>
</reference>
<gene>
    <name evidence="2" type="ORF">V1482_08840</name>
</gene>
<dbReference type="PANTHER" id="PTHR34351">
    <property type="entry name" value="SLR1927 PROTEIN-RELATED"/>
    <property type="match status" value="1"/>
</dbReference>
<protein>
    <submittedName>
        <fullName evidence="2">DUF58 domain-containing protein</fullName>
    </submittedName>
</protein>